<feature type="transmembrane region" description="Helical" evidence="6">
    <location>
        <begin position="168"/>
        <end position="186"/>
    </location>
</feature>
<feature type="transmembrane region" description="Helical" evidence="6">
    <location>
        <begin position="393"/>
        <end position="412"/>
    </location>
</feature>
<dbReference type="Pfam" id="PF07690">
    <property type="entry name" value="MFS_1"/>
    <property type="match status" value="1"/>
</dbReference>
<protein>
    <submittedName>
        <fullName evidence="7">Uncharacterized protein</fullName>
    </submittedName>
</protein>
<feature type="transmembrane region" description="Helical" evidence="6">
    <location>
        <begin position="352"/>
        <end position="373"/>
    </location>
</feature>
<dbReference type="EMBL" id="CABFNO020001538">
    <property type="protein sequence ID" value="CAG9996128.1"/>
    <property type="molecule type" value="Genomic_DNA"/>
</dbReference>
<feature type="region of interest" description="Disordered" evidence="5">
    <location>
        <begin position="35"/>
        <end position="59"/>
    </location>
</feature>
<dbReference type="PANTHER" id="PTHR23501:SF3">
    <property type="entry name" value="MAJOR FACILITATOR SUPERFAMILY (MFS) PROFILE DOMAIN-CONTAINING PROTEIN"/>
    <property type="match status" value="1"/>
</dbReference>
<evidence type="ECO:0000313" key="7">
    <source>
        <dbReference type="EMBL" id="CAG9996128.1"/>
    </source>
</evidence>
<dbReference type="GO" id="GO:0005886">
    <property type="term" value="C:plasma membrane"/>
    <property type="evidence" value="ECO:0007669"/>
    <property type="project" value="TreeGrafter"/>
</dbReference>
<evidence type="ECO:0000256" key="6">
    <source>
        <dbReference type="SAM" id="Phobius"/>
    </source>
</evidence>
<dbReference type="SUPFAM" id="SSF103473">
    <property type="entry name" value="MFS general substrate transporter"/>
    <property type="match status" value="2"/>
</dbReference>
<dbReference type="AlphaFoldDB" id="A0A9N9Y9U7"/>
<feature type="transmembrane region" description="Helical" evidence="6">
    <location>
        <begin position="309"/>
        <end position="331"/>
    </location>
</feature>
<evidence type="ECO:0000256" key="1">
    <source>
        <dbReference type="ARBA" id="ARBA00004141"/>
    </source>
</evidence>
<keyword evidence="2 6" id="KW-0812">Transmembrane</keyword>
<accession>A0A9N9Y9U7</accession>
<comment type="subcellular location">
    <subcellularLocation>
        <location evidence="1">Membrane</location>
        <topology evidence="1">Multi-pass membrane protein</topology>
    </subcellularLocation>
</comment>
<feature type="transmembrane region" description="Helical" evidence="6">
    <location>
        <begin position="76"/>
        <end position="95"/>
    </location>
</feature>
<dbReference type="GO" id="GO:0022857">
    <property type="term" value="F:transmembrane transporter activity"/>
    <property type="evidence" value="ECO:0007669"/>
    <property type="project" value="InterPro"/>
</dbReference>
<feature type="transmembrane region" description="Helical" evidence="6">
    <location>
        <begin position="195"/>
        <end position="213"/>
    </location>
</feature>
<dbReference type="Proteomes" id="UP000754883">
    <property type="component" value="Unassembled WGS sequence"/>
</dbReference>
<evidence type="ECO:0000256" key="3">
    <source>
        <dbReference type="ARBA" id="ARBA00022989"/>
    </source>
</evidence>
<evidence type="ECO:0000256" key="2">
    <source>
        <dbReference type="ARBA" id="ARBA00022692"/>
    </source>
</evidence>
<feature type="transmembrane region" description="Helical" evidence="6">
    <location>
        <begin position="556"/>
        <end position="575"/>
    </location>
</feature>
<dbReference type="PANTHER" id="PTHR23501">
    <property type="entry name" value="MAJOR FACILITATOR SUPERFAMILY"/>
    <property type="match status" value="1"/>
</dbReference>
<reference evidence="7 8" key="2">
    <citation type="submission" date="2021-10" db="EMBL/GenBank/DDBJ databases">
        <authorList>
            <person name="Piombo E."/>
        </authorList>
    </citation>
    <scope>NUCLEOTIDE SEQUENCE [LARGE SCALE GENOMIC DNA]</scope>
</reference>
<feature type="transmembrane region" description="Helical" evidence="6">
    <location>
        <begin position="282"/>
        <end position="303"/>
    </location>
</feature>
<sequence>MINQKTDIGSPETKGSHLNKTLAPATQEMALEPKLGNNCPAQDIEGIDPQKTGDEKETPGALQQVMTRNEQILTHVLIWLLVFALGFSNSIFRVLTPYVVSDYKRHALTATTDVVANIASGIFRLPYAKLLDVWGRPQSLTLMVIFTLLGAVMKAGCNSVETYCAAQVFYYVGYYGIQFSLVIFISDSAPIRNRGLLFGIVWSPSLISTWAYGPTADRILTNLGYRWGFGVWCIIIPVVSAPVIALMFRFDTRARQAGLIERPEHGNTVSQRILFYLKEFDIVGLLILATGLSLLLLSLSIYSYQDKGWGSPLIICFLVFGPVLIICFILYEIYLAPVTFLSSHLLKDRTVVWTNIMAATLYTSEFICSAYIYSMLIVVFNQSITAATYINSIYYIGSSFWTIVLGFAMRYYGRMKVYTIVLGIPFFILGQGMMIAFKPGFTPIGLMVVCKILIAFGGGTMYPIEQMTLMAVSQEHTPALLALESIIIDVGKGAGSAIATAIWTGMFKNKLAEYLPDSELVNLDDIYGSLDAQSSYPVGSAGRDAINHAYLDTQRIIFISSTSLLALTWASVLFWKDYDVKKMSNLRKGMPV</sequence>
<name>A0A9N9Y9U7_9HYPO</name>
<dbReference type="InterPro" id="IPR011701">
    <property type="entry name" value="MFS"/>
</dbReference>
<evidence type="ECO:0000256" key="5">
    <source>
        <dbReference type="SAM" id="MobiDB-lite"/>
    </source>
</evidence>
<keyword evidence="8" id="KW-1185">Reference proteome</keyword>
<proteinExistence type="predicted"/>
<evidence type="ECO:0000313" key="8">
    <source>
        <dbReference type="Proteomes" id="UP000754883"/>
    </source>
</evidence>
<comment type="caution">
    <text evidence="7">The sequence shown here is derived from an EMBL/GenBank/DDBJ whole genome shotgun (WGS) entry which is preliminary data.</text>
</comment>
<gene>
    <name evidence="7" type="ORF">CBYS24578_00014371</name>
</gene>
<dbReference type="OrthoDB" id="4078873at2759"/>
<feature type="transmembrane region" description="Helical" evidence="6">
    <location>
        <begin position="443"/>
        <end position="464"/>
    </location>
</feature>
<feature type="transmembrane region" description="Helical" evidence="6">
    <location>
        <begin position="417"/>
        <end position="437"/>
    </location>
</feature>
<evidence type="ECO:0000256" key="4">
    <source>
        <dbReference type="ARBA" id="ARBA00023136"/>
    </source>
</evidence>
<keyword evidence="3 6" id="KW-1133">Transmembrane helix</keyword>
<keyword evidence="4 6" id="KW-0472">Membrane</keyword>
<organism evidence="7 8">
    <name type="scientific">Clonostachys byssicola</name>
    <dbReference type="NCBI Taxonomy" id="160290"/>
    <lineage>
        <taxon>Eukaryota</taxon>
        <taxon>Fungi</taxon>
        <taxon>Dikarya</taxon>
        <taxon>Ascomycota</taxon>
        <taxon>Pezizomycotina</taxon>
        <taxon>Sordariomycetes</taxon>
        <taxon>Hypocreomycetidae</taxon>
        <taxon>Hypocreales</taxon>
        <taxon>Bionectriaceae</taxon>
        <taxon>Clonostachys</taxon>
    </lineage>
</organism>
<reference evidence="8" key="1">
    <citation type="submission" date="2019-06" db="EMBL/GenBank/DDBJ databases">
        <authorList>
            <person name="Broberg M."/>
        </authorList>
    </citation>
    <scope>NUCLEOTIDE SEQUENCE [LARGE SCALE GENOMIC DNA]</scope>
</reference>
<dbReference type="InterPro" id="IPR036259">
    <property type="entry name" value="MFS_trans_sf"/>
</dbReference>
<dbReference type="Gene3D" id="1.20.1250.20">
    <property type="entry name" value="MFS general substrate transporter like domains"/>
    <property type="match status" value="2"/>
</dbReference>
<feature type="transmembrane region" description="Helical" evidence="6">
    <location>
        <begin position="225"/>
        <end position="248"/>
    </location>
</feature>